<evidence type="ECO:0000256" key="1">
    <source>
        <dbReference type="ARBA" id="ARBA00023015"/>
    </source>
</evidence>
<proteinExistence type="predicted"/>
<dbReference type="SUPFAM" id="SSF51182">
    <property type="entry name" value="RmlC-like cupins"/>
    <property type="match status" value="1"/>
</dbReference>
<organism evidence="6 7">
    <name type="scientific">Microvirga lotononidis</name>
    <dbReference type="NCBI Taxonomy" id="864069"/>
    <lineage>
        <taxon>Bacteria</taxon>
        <taxon>Pseudomonadati</taxon>
        <taxon>Pseudomonadota</taxon>
        <taxon>Alphaproteobacteria</taxon>
        <taxon>Hyphomicrobiales</taxon>
        <taxon>Methylobacteriaceae</taxon>
        <taxon>Microvirga</taxon>
    </lineage>
</organism>
<dbReference type="SMART" id="SM00342">
    <property type="entry name" value="HTH_ARAC"/>
    <property type="match status" value="1"/>
</dbReference>
<gene>
    <name evidence="6" type="ORF">MicloDRAFT_00067310</name>
</gene>
<feature type="domain" description="HTH araC/xylS-type" evidence="5">
    <location>
        <begin position="199"/>
        <end position="297"/>
    </location>
</feature>
<dbReference type="PROSITE" id="PS00041">
    <property type="entry name" value="HTH_ARAC_FAMILY_1"/>
    <property type="match status" value="1"/>
</dbReference>
<dbReference type="InterPro" id="IPR050204">
    <property type="entry name" value="AraC_XylS_family_regulators"/>
</dbReference>
<dbReference type="PANTHER" id="PTHR46796">
    <property type="entry name" value="HTH-TYPE TRANSCRIPTIONAL ACTIVATOR RHAS-RELATED"/>
    <property type="match status" value="1"/>
</dbReference>
<dbReference type="Gene3D" id="1.10.10.60">
    <property type="entry name" value="Homeodomain-like"/>
    <property type="match status" value="2"/>
</dbReference>
<dbReference type="PATRIC" id="fig|864069.3.peg.7193"/>
<dbReference type="RefSeq" id="WP_009764688.1">
    <property type="nucleotide sequence ID" value="NZ_CP141048.1"/>
</dbReference>
<dbReference type="InterPro" id="IPR009057">
    <property type="entry name" value="Homeodomain-like_sf"/>
</dbReference>
<dbReference type="GO" id="GO:0003700">
    <property type="term" value="F:DNA-binding transcription factor activity"/>
    <property type="evidence" value="ECO:0007669"/>
    <property type="project" value="InterPro"/>
</dbReference>
<dbReference type="OrthoDB" id="9802263at2"/>
<evidence type="ECO:0000313" key="7">
    <source>
        <dbReference type="Proteomes" id="UP000003947"/>
    </source>
</evidence>
<evidence type="ECO:0000256" key="4">
    <source>
        <dbReference type="SAM" id="MobiDB-lite"/>
    </source>
</evidence>
<dbReference type="PROSITE" id="PS01124">
    <property type="entry name" value="HTH_ARAC_FAMILY_2"/>
    <property type="match status" value="1"/>
</dbReference>
<evidence type="ECO:0000259" key="5">
    <source>
        <dbReference type="PROSITE" id="PS01124"/>
    </source>
</evidence>
<dbReference type="AlphaFoldDB" id="I4YPV9"/>
<dbReference type="InterPro" id="IPR018060">
    <property type="entry name" value="HTH_AraC"/>
</dbReference>
<evidence type="ECO:0000256" key="2">
    <source>
        <dbReference type="ARBA" id="ARBA00023125"/>
    </source>
</evidence>
<dbReference type="InterPro" id="IPR018062">
    <property type="entry name" value="HTH_AraC-typ_CS"/>
</dbReference>
<accession>I4YPV9</accession>
<dbReference type="SUPFAM" id="SSF46689">
    <property type="entry name" value="Homeodomain-like"/>
    <property type="match status" value="2"/>
</dbReference>
<dbReference type="EMBL" id="JH660647">
    <property type="protein sequence ID" value="EIM26001.1"/>
    <property type="molecule type" value="Genomic_DNA"/>
</dbReference>
<reference evidence="6 7" key="1">
    <citation type="submission" date="2012-02" db="EMBL/GenBank/DDBJ databases">
        <title>Improved High-Quality Draft sequence of Microvirga sp. WSM3557.</title>
        <authorList>
            <consortium name="US DOE Joint Genome Institute"/>
            <person name="Lucas S."/>
            <person name="Han J."/>
            <person name="Lapidus A."/>
            <person name="Cheng J.-F."/>
            <person name="Goodwin L."/>
            <person name="Pitluck S."/>
            <person name="Peters L."/>
            <person name="Zhang X."/>
            <person name="Detter J.C."/>
            <person name="Han C."/>
            <person name="Tapia R."/>
            <person name="Land M."/>
            <person name="Hauser L."/>
            <person name="Kyrpides N."/>
            <person name="Ivanova N."/>
            <person name="Pagani I."/>
            <person name="Brau L."/>
            <person name="Yates R."/>
            <person name="O'Hara G."/>
            <person name="Rui T."/>
            <person name="Howieson J."/>
            <person name="Reeve W."/>
            <person name="Woyke T."/>
        </authorList>
    </citation>
    <scope>NUCLEOTIDE SEQUENCE [LARGE SCALE GENOMIC DNA]</scope>
    <source>
        <strain evidence="6 7">WSM3557</strain>
    </source>
</reference>
<dbReference type="GO" id="GO:0043565">
    <property type="term" value="F:sequence-specific DNA binding"/>
    <property type="evidence" value="ECO:0007669"/>
    <property type="project" value="InterPro"/>
</dbReference>
<dbReference type="Proteomes" id="UP000003947">
    <property type="component" value="Unassembled WGS sequence"/>
</dbReference>
<dbReference type="PANTHER" id="PTHR46796:SF13">
    <property type="entry name" value="HTH-TYPE TRANSCRIPTIONAL ACTIVATOR RHAS"/>
    <property type="match status" value="1"/>
</dbReference>
<sequence length="314" mass="33947">MTDPLAQVIKLLRPRTVFSKGISGAGRWGVHYSAFGQPGFCAVIEGSCRLAVDGQAPVTLEEGDFVLLPATPAFTMSGFEPVTPRRIDPRTAPAPTEEIRHGRADGPPDVRLLGGYFVFEAPDAALLVSLLPAMIHVRGVGRLSTLVRLVGEEARAQDMGRDLVLARLVEVLLIEALRAAPGKGASPGLLRGLSDARVAGAIRNIHRDPERPWTAAELANEAGMSRSAFFDRFTRTVGLRPMEYLLAWRMALAKDLLRSRDIALDEIARRVGYGSASTFSMAFRRYAGQPPGRFSRGSADADTNPGPELAHVQK</sequence>
<feature type="region of interest" description="Disordered" evidence="4">
    <location>
        <begin position="82"/>
        <end position="105"/>
    </location>
</feature>
<dbReference type="Pfam" id="PF12833">
    <property type="entry name" value="HTH_18"/>
    <property type="match status" value="1"/>
</dbReference>
<dbReference type="InterPro" id="IPR011051">
    <property type="entry name" value="RmlC_Cupin_sf"/>
</dbReference>
<keyword evidence="1" id="KW-0805">Transcription regulation</keyword>
<feature type="region of interest" description="Disordered" evidence="4">
    <location>
        <begin position="290"/>
        <end position="314"/>
    </location>
</feature>
<evidence type="ECO:0000313" key="6">
    <source>
        <dbReference type="EMBL" id="EIM26001.1"/>
    </source>
</evidence>
<keyword evidence="3" id="KW-0804">Transcription</keyword>
<name>I4YPV9_9HYPH</name>
<keyword evidence="7" id="KW-1185">Reference proteome</keyword>
<dbReference type="Pfam" id="PF12852">
    <property type="entry name" value="Cupin_6"/>
    <property type="match status" value="1"/>
</dbReference>
<dbReference type="InterPro" id="IPR032783">
    <property type="entry name" value="AraC_lig"/>
</dbReference>
<protein>
    <submittedName>
        <fullName evidence="6">DNA-binding domain-containing protein, AraC-type</fullName>
    </submittedName>
</protein>
<dbReference type="eggNOG" id="COG2207">
    <property type="taxonomic scope" value="Bacteria"/>
</dbReference>
<dbReference type="STRING" id="864069.MicloDRAFT_00067310"/>
<dbReference type="HOGENOM" id="CLU_000445_81_0_5"/>
<keyword evidence="2 6" id="KW-0238">DNA-binding</keyword>
<evidence type="ECO:0000256" key="3">
    <source>
        <dbReference type="ARBA" id="ARBA00023163"/>
    </source>
</evidence>